<feature type="compositionally biased region" description="Basic and acidic residues" evidence="1">
    <location>
        <begin position="11"/>
        <end position="21"/>
    </location>
</feature>
<accession>A0A0D9V2J0</accession>
<dbReference type="SUPFAM" id="SSF81383">
    <property type="entry name" value="F-box domain"/>
    <property type="match status" value="2"/>
</dbReference>
<dbReference type="AlphaFoldDB" id="A0A0D9V2J0"/>
<dbReference type="Proteomes" id="UP000032180">
    <property type="component" value="Chromosome 1"/>
</dbReference>
<keyword evidence="4" id="KW-1185">Reference proteome</keyword>
<name>A0A0D9V2J0_9ORYZ</name>
<proteinExistence type="predicted"/>
<reference evidence="3" key="3">
    <citation type="submission" date="2015-04" db="UniProtKB">
        <authorList>
            <consortium name="EnsemblPlants"/>
        </authorList>
    </citation>
    <scope>IDENTIFICATION</scope>
</reference>
<dbReference type="Pfam" id="PF08268">
    <property type="entry name" value="FBA_3"/>
    <property type="match status" value="1"/>
</dbReference>
<dbReference type="PANTHER" id="PTHR31672:SF2">
    <property type="entry name" value="F-BOX DOMAIN-CONTAINING PROTEIN"/>
    <property type="match status" value="1"/>
</dbReference>
<feature type="region of interest" description="Disordered" evidence="1">
    <location>
        <begin position="1"/>
        <end position="48"/>
    </location>
</feature>
<dbReference type="InterPro" id="IPR001810">
    <property type="entry name" value="F-box_dom"/>
</dbReference>
<dbReference type="InterPro" id="IPR036047">
    <property type="entry name" value="F-box-like_dom_sf"/>
</dbReference>
<evidence type="ECO:0000313" key="3">
    <source>
        <dbReference type="EnsemblPlants" id="LPERR01G18330.3"/>
    </source>
</evidence>
<organism evidence="3 4">
    <name type="scientific">Leersia perrieri</name>
    <dbReference type="NCBI Taxonomy" id="77586"/>
    <lineage>
        <taxon>Eukaryota</taxon>
        <taxon>Viridiplantae</taxon>
        <taxon>Streptophyta</taxon>
        <taxon>Embryophyta</taxon>
        <taxon>Tracheophyta</taxon>
        <taxon>Spermatophyta</taxon>
        <taxon>Magnoliopsida</taxon>
        <taxon>Liliopsida</taxon>
        <taxon>Poales</taxon>
        <taxon>Poaceae</taxon>
        <taxon>BOP clade</taxon>
        <taxon>Oryzoideae</taxon>
        <taxon>Oryzeae</taxon>
        <taxon>Oryzinae</taxon>
        <taxon>Leersia</taxon>
    </lineage>
</organism>
<sequence>MSGAEPQDLARPAREVRRGEAEAETGTETNRTQPTKQSTARSDRLPCTFRFGSESHWKASTREKEKKNPAFHQRKFPLAAAAARRSIVEVSVSTQENGPPSTSTTAYHFAESGRLGVNFGGDMLRDGKRRRTAPSGEGAVPTMNPVAPSTKRRKCVPSSSWPGAMLPDELLTEVFLRVPMKSILPCQAACRSWAAILSSEEFRQLYTARTEEMSLTPKLLYVSPTANFNSTAVYLCSPSKPTDDLLFTLDDVCGDSVAVAPTPCHGLTLLYDAVAAAYWVFNAATQAVTRLPPCQEVILATAGLGFDAKTKDYKVVRLFQGKLHEKQSFKCEIYTLGGDEGDHWRPAAGGVPFRFCRFARAAICNAVDYKLQPVFVNGFLHWLIRPSLFSKAPRAAILSFSLTDETFRWIRSPRFEVSGVHLVELDDQLCIVRDLRDRSAAVCMLEVWKLKDFNSGDWSLDHRIDLTGQLPRDLLEPQIVKVIGSFGSCGSSKKIIIATSKHKVCAYDPVSGTLETIISILETCTSYQNEKSDIRFSFFKECLTPVRRTREEIALSTPLAKATEKILLRLPAESILKFKLVCKQWFGLIKSDRFVRAYFVNKNMDKRPKIMLVGKGSGKSIFNFIRLSKWLQEASHQGALFLDTKVVCSKPCHGLNLVSIEEKDYLFNPCTGYHRIYHNRHKKRLQLQLQPLWKVPIGCCEQEDNPFAVDSKNVGLAFSQVIQDHVVVAIFYDWRDYKSRGYYIRCVLFCCGSGYSQHLPEPPLPVNDMPPASLDGVLYWMSEPRLGWTYERAIVSFDVTAKIFNVIPCPSCIAMWDSKSRCHAFVVELQGMLCAVLSNSVADELDIWKWNHGLWSRAYTINLKLWPDYSLATNFVVPLAVDPTDGRVLLNTGRKLGLYNPFEQAIEILFTLDQASVVTSKVQRRHPRVHRKCITRCEDVPSKSSPWKLSMALCENFASPSSASSGKELNCVNPIMPVVPMLYEESLAYYPQVARARGFLT</sequence>
<evidence type="ECO:0000259" key="2">
    <source>
        <dbReference type="PROSITE" id="PS50181"/>
    </source>
</evidence>
<reference evidence="4" key="2">
    <citation type="submission" date="2013-12" db="EMBL/GenBank/DDBJ databases">
        <authorList>
            <person name="Yu Y."/>
            <person name="Lee S."/>
            <person name="de Baynast K."/>
            <person name="Wissotski M."/>
            <person name="Liu L."/>
            <person name="Talag J."/>
            <person name="Goicoechea J."/>
            <person name="Angelova A."/>
            <person name="Jetty R."/>
            <person name="Kudrna D."/>
            <person name="Golser W."/>
            <person name="Rivera L."/>
            <person name="Zhang J."/>
            <person name="Wing R."/>
        </authorList>
    </citation>
    <scope>NUCLEOTIDE SEQUENCE</scope>
</reference>
<dbReference type="Pfam" id="PF00646">
    <property type="entry name" value="F-box"/>
    <property type="match status" value="1"/>
</dbReference>
<dbReference type="Gramene" id="LPERR01G18330.3">
    <property type="protein sequence ID" value="LPERR01G18330.3"/>
    <property type="gene ID" value="LPERR01G18330"/>
</dbReference>
<dbReference type="Pfam" id="PF12937">
    <property type="entry name" value="F-box-like"/>
    <property type="match status" value="1"/>
</dbReference>
<dbReference type="NCBIfam" id="TIGR01640">
    <property type="entry name" value="F_box_assoc_1"/>
    <property type="match status" value="1"/>
</dbReference>
<reference evidence="3 4" key="1">
    <citation type="submission" date="2012-08" db="EMBL/GenBank/DDBJ databases">
        <title>Oryza genome evolution.</title>
        <authorList>
            <person name="Wing R.A."/>
        </authorList>
    </citation>
    <scope>NUCLEOTIDE SEQUENCE</scope>
</reference>
<dbReference type="CDD" id="cd22157">
    <property type="entry name" value="F-box_AtFBW1-like"/>
    <property type="match status" value="1"/>
</dbReference>
<dbReference type="Gene3D" id="1.20.1280.50">
    <property type="match status" value="1"/>
</dbReference>
<dbReference type="STRING" id="77586.A0A0D9V2J0"/>
<dbReference type="SMART" id="SM00256">
    <property type="entry name" value="FBOX"/>
    <property type="match status" value="2"/>
</dbReference>
<dbReference type="EnsemblPlants" id="LPERR01G18330.3">
    <property type="protein sequence ID" value="LPERR01G18330.3"/>
    <property type="gene ID" value="LPERR01G18330"/>
</dbReference>
<dbReference type="InterPro" id="IPR017451">
    <property type="entry name" value="F-box-assoc_interact_dom"/>
</dbReference>
<evidence type="ECO:0000256" key="1">
    <source>
        <dbReference type="SAM" id="MobiDB-lite"/>
    </source>
</evidence>
<feature type="domain" description="F-box" evidence="2">
    <location>
        <begin position="160"/>
        <end position="205"/>
    </location>
</feature>
<dbReference type="eggNOG" id="ENOG502SQBG">
    <property type="taxonomic scope" value="Eukaryota"/>
</dbReference>
<dbReference type="InterPro" id="IPR050796">
    <property type="entry name" value="SCF_F-box_component"/>
</dbReference>
<feature type="region of interest" description="Disordered" evidence="1">
    <location>
        <begin position="120"/>
        <end position="153"/>
    </location>
</feature>
<dbReference type="InterPro" id="IPR013187">
    <property type="entry name" value="F-box-assoc_dom_typ3"/>
</dbReference>
<dbReference type="PANTHER" id="PTHR31672">
    <property type="entry name" value="BNACNNG10540D PROTEIN"/>
    <property type="match status" value="1"/>
</dbReference>
<protein>
    <recommendedName>
        <fullName evidence="2">F-box domain-containing protein</fullName>
    </recommendedName>
</protein>
<dbReference type="PROSITE" id="PS50181">
    <property type="entry name" value="FBOX"/>
    <property type="match status" value="1"/>
</dbReference>
<evidence type="ECO:0000313" key="4">
    <source>
        <dbReference type="Proteomes" id="UP000032180"/>
    </source>
</evidence>